<dbReference type="InterPro" id="IPR008407">
    <property type="entry name" value="Brnchd-chn_aa_trnsp_AzlD"/>
</dbReference>
<evidence type="ECO:0000313" key="5">
    <source>
        <dbReference type="Proteomes" id="UP000315353"/>
    </source>
</evidence>
<keyword evidence="4" id="KW-1185">Reference proteome</keyword>
<feature type="transmembrane region" description="Helical" evidence="1">
    <location>
        <begin position="67"/>
        <end position="87"/>
    </location>
</feature>
<proteinExistence type="predicted"/>
<dbReference type="EMBL" id="CP009246">
    <property type="protein sequence ID" value="APT87935.1"/>
    <property type="molecule type" value="Genomic_DNA"/>
</dbReference>
<dbReference type="Pfam" id="PF05437">
    <property type="entry name" value="AzlD"/>
    <property type="match status" value="1"/>
</dbReference>
<keyword evidence="1" id="KW-1133">Transmembrane helix</keyword>
<dbReference type="STRING" id="28028.CFLV_12780"/>
<dbReference type="PIRSF" id="PIRSF003203">
    <property type="entry name" value="AzlD"/>
    <property type="match status" value="1"/>
</dbReference>
<dbReference type="Proteomes" id="UP000315353">
    <property type="component" value="Unassembled WGS sequence"/>
</dbReference>
<sequence length="110" mass="11408">MPAGVDLGMVAAVLLPIAVVTVLLRQLPFSFVKALKESQLIGLLGITMPVGVMTVLVVYTLRSQAEAPGGAAAACLAAVVTAALHLWRSHSALSIFGGTAFYMVLVNLVF</sequence>
<dbReference type="AlphaFoldDB" id="A0A1L7CQ31"/>
<keyword evidence="1" id="KW-0472">Membrane</keyword>
<reference evidence="2 4" key="1">
    <citation type="submission" date="2014-08" db="EMBL/GenBank/DDBJ databases">
        <title>Complete genome sequence of Corynebacterium flavescens OJ8(T)(=DSM 20296(T)), isolated from cheese.</title>
        <authorList>
            <person name="Ruckert C."/>
            <person name="Albersmeier A."/>
            <person name="Winkler A."/>
            <person name="Kalinowski J."/>
        </authorList>
    </citation>
    <scope>NUCLEOTIDE SEQUENCE [LARGE SCALE GENOMIC DNA]</scope>
    <source>
        <strain evidence="2 4">OJ8</strain>
    </source>
</reference>
<feature type="transmembrane region" description="Helical" evidence="1">
    <location>
        <begin position="6"/>
        <end position="28"/>
    </location>
</feature>
<name>A0A1L7CQ31_CORFL</name>
<evidence type="ECO:0000313" key="4">
    <source>
        <dbReference type="Proteomes" id="UP000185479"/>
    </source>
</evidence>
<accession>A0A1L7CQ31</accession>
<reference evidence="3 5" key="2">
    <citation type="submission" date="2019-06" db="EMBL/GenBank/DDBJ databases">
        <title>Whole genome shotgun sequence of Corynebacterium flavescens NBRC 14136.</title>
        <authorList>
            <person name="Hosoyama A."/>
            <person name="Uohara A."/>
            <person name="Ohji S."/>
            <person name="Ichikawa N."/>
        </authorList>
    </citation>
    <scope>NUCLEOTIDE SEQUENCE [LARGE SCALE GENOMIC DNA]</scope>
    <source>
        <strain evidence="3 5">NBRC 14136</strain>
    </source>
</reference>
<organism evidence="2 4">
    <name type="scientific">Corynebacterium flavescens</name>
    <dbReference type="NCBI Taxonomy" id="28028"/>
    <lineage>
        <taxon>Bacteria</taxon>
        <taxon>Bacillati</taxon>
        <taxon>Actinomycetota</taxon>
        <taxon>Actinomycetes</taxon>
        <taxon>Mycobacteriales</taxon>
        <taxon>Corynebacteriaceae</taxon>
        <taxon>Corynebacterium</taxon>
    </lineage>
</organism>
<evidence type="ECO:0000313" key="2">
    <source>
        <dbReference type="EMBL" id="APT87935.1"/>
    </source>
</evidence>
<evidence type="ECO:0000256" key="1">
    <source>
        <dbReference type="SAM" id="Phobius"/>
    </source>
</evidence>
<evidence type="ECO:0000313" key="3">
    <source>
        <dbReference type="EMBL" id="GEB97473.1"/>
    </source>
</evidence>
<keyword evidence="1" id="KW-0812">Transmembrane</keyword>
<dbReference type="KEGG" id="cfc:CFLV_12780"/>
<dbReference type="EMBL" id="BJNB01000011">
    <property type="protein sequence ID" value="GEB97473.1"/>
    <property type="molecule type" value="Genomic_DNA"/>
</dbReference>
<dbReference type="Proteomes" id="UP000185479">
    <property type="component" value="Chromosome"/>
</dbReference>
<protein>
    <submittedName>
        <fullName evidence="2">Branched-chain amino acid ABC transporter permease</fullName>
    </submittedName>
</protein>
<gene>
    <name evidence="3" type="ORF">CFL01nite_09680</name>
    <name evidence="2" type="ORF">CFLV_12780</name>
</gene>
<feature type="transmembrane region" description="Helical" evidence="1">
    <location>
        <begin position="40"/>
        <end position="61"/>
    </location>
</feature>
<feature type="transmembrane region" description="Helical" evidence="1">
    <location>
        <begin position="92"/>
        <end position="109"/>
    </location>
</feature>